<dbReference type="GO" id="GO:0008843">
    <property type="term" value="F:endochitinase activity"/>
    <property type="evidence" value="ECO:0007669"/>
    <property type="project" value="UniProtKB-EC"/>
</dbReference>
<evidence type="ECO:0000256" key="18">
    <source>
        <dbReference type="SAM" id="SignalP"/>
    </source>
</evidence>
<feature type="active site" description="Nucleophile" evidence="15">
    <location>
        <position position="120"/>
    </location>
</feature>
<dbReference type="InterPro" id="IPR017168">
    <property type="entry name" value="CHR-like"/>
</dbReference>
<evidence type="ECO:0000256" key="17">
    <source>
        <dbReference type="SAM" id="MobiDB-lite"/>
    </source>
</evidence>
<evidence type="ECO:0000256" key="4">
    <source>
        <dbReference type="ARBA" id="ARBA00022676"/>
    </source>
</evidence>
<dbReference type="PANTHER" id="PTHR10963">
    <property type="entry name" value="GLYCOSYL HYDROLASE-RELATED"/>
    <property type="match status" value="1"/>
</dbReference>
<organism evidence="20 21">
    <name type="scientific">Botrytis elliptica</name>
    <dbReference type="NCBI Taxonomy" id="278938"/>
    <lineage>
        <taxon>Eukaryota</taxon>
        <taxon>Fungi</taxon>
        <taxon>Dikarya</taxon>
        <taxon>Ascomycota</taxon>
        <taxon>Pezizomycotina</taxon>
        <taxon>Leotiomycetes</taxon>
        <taxon>Helotiales</taxon>
        <taxon>Sclerotiniaceae</taxon>
        <taxon>Botrytis</taxon>
    </lineage>
</organism>
<dbReference type="EC" id="3.2.-.-" evidence="14"/>
<comment type="similarity">
    <text evidence="13">Belongs to the glycosyl hydrolase 16 family. CRH1 subfamily.</text>
</comment>
<evidence type="ECO:0000256" key="11">
    <source>
        <dbReference type="ARBA" id="ARBA00023295"/>
    </source>
</evidence>
<keyword evidence="21" id="KW-1185">Reference proteome</keyword>
<evidence type="ECO:0000256" key="16">
    <source>
        <dbReference type="PIRSR" id="PIRSR037299-2"/>
    </source>
</evidence>
<evidence type="ECO:0000256" key="8">
    <source>
        <dbReference type="ARBA" id="ARBA00023136"/>
    </source>
</evidence>
<dbReference type="GO" id="GO:0009277">
    <property type="term" value="C:fungal-type cell wall"/>
    <property type="evidence" value="ECO:0007669"/>
    <property type="project" value="TreeGrafter"/>
</dbReference>
<feature type="disulfide bond" evidence="16">
    <location>
        <begin position="26"/>
        <end position="33"/>
    </location>
</feature>
<dbReference type="Pfam" id="PF00722">
    <property type="entry name" value="Glyco_hydro_16"/>
    <property type="match status" value="1"/>
</dbReference>
<feature type="compositionally biased region" description="Low complexity" evidence="17">
    <location>
        <begin position="282"/>
        <end position="317"/>
    </location>
</feature>
<keyword evidence="4" id="KW-0328">Glycosyltransferase</keyword>
<evidence type="ECO:0000256" key="5">
    <source>
        <dbReference type="ARBA" id="ARBA00022679"/>
    </source>
</evidence>
<comment type="catalytic activity">
    <reaction evidence="1">
        <text>Random endo-hydrolysis of N-acetyl-beta-D-glucosaminide (1-&gt;4)-beta-linkages in chitin and chitodextrins.</text>
        <dbReference type="EC" id="3.2.1.14"/>
    </reaction>
</comment>
<comment type="subcellular location">
    <subcellularLocation>
        <location evidence="2">Membrane</location>
        <topology evidence="2">Lipid-anchor</topology>
        <topology evidence="2">GPI-anchor</topology>
    </subcellularLocation>
</comment>
<dbReference type="PIRSF" id="PIRSF037299">
    <property type="entry name" value="Glycosidase_CRH1_prd"/>
    <property type="match status" value="1"/>
</dbReference>
<feature type="domain" description="GH16" evidence="19">
    <location>
        <begin position="22"/>
        <end position="246"/>
    </location>
</feature>
<dbReference type="OrthoDB" id="4781at2759"/>
<keyword evidence="16" id="KW-1015">Disulfide bond</keyword>
<evidence type="ECO:0000256" key="7">
    <source>
        <dbReference type="ARBA" id="ARBA00022801"/>
    </source>
</evidence>
<evidence type="ECO:0000256" key="9">
    <source>
        <dbReference type="ARBA" id="ARBA00023180"/>
    </source>
</evidence>
<sequence length="399" mass="40844">MRSSTISASAVVLLSGLASAQTFTDCNPTEKSCPADPAIGGLQVTDFTAGKSDYWELEDGTTMTYDGTLGAQFVISTATNAPTIKNIGYIMFGRIETWVRASAGTGIVSSFILESDDLDEIDWEWLGSNNAAAENNFFGKGNTTTYDRAQYPAVATPIDTFHNYTIDWTAESTIWYIDGVAVRTLLYNDAQTIGGKNYPQTPMLVKMGSWIGCASEAAVTDPATAGTCSWAGGAVDLTKGPFTMYVKNVTIQDYGCATEYTYGDLTGAYTSIKATGGCNADGSASSKSTSPSSSSSASSAASGSSSSAGAKSSSGSSTLSTVTGTSSGIAVGSATGTATLSAGVKATAAAVSGSTTGSSTLAQVTTTSDANSLKKPKHEYGMLDLGVMVLGLGLGYLVM</sequence>
<dbReference type="PANTHER" id="PTHR10963:SF27">
    <property type="entry name" value="GLYCOSIDASE-RELATED"/>
    <property type="match status" value="1"/>
</dbReference>
<keyword evidence="7 14" id="KW-0378">Hydrolase</keyword>
<evidence type="ECO:0000259" key="19">
    <source>
        <dbReference type="PROSITE" id="PS51762"/>
    </source>
</evidence>
<comment type="caution">
    <text evidence="20">The sequence shown here is derived from an EMBL/GenBank/DDBJ whole genome shotgun (WGS) entry which is preliminary data.</text>
</comment>
<keyword evidence="5" id="KW-0808">Transferase</keyword>
<name>A0A4Z1K3Z6_9HELO</name>
<evidence type="ECO:0000256" key="2">
    <source>
        <dbReference type="ARBA" id="ARBA00004589"/>
    </source>
</evidence>
<keyword evidence="9" id="KW-0325">Glycoprotein</keyword>
<evidence type="ECO:0000256" key="12">
    <source>
        <dbReference type="ARBA" id="ARBA00023316"/>
    </source>
</evidence>
<dbReference type="AlphaFoldDB" id="A0A4Z1K3Z6"/>
<dbReference type="InterPro" id="IPR000757">
    <property type="entry name" value="Beta-glucanase-like"/>
</dbReference>
<keyword evidence="10" id="KW-0449">Lipoprotein</keyword>
<evidence type="ECO:0000256" key="3">
    <source>
        <dbReference type="ARBA" id="ARBA00022622"/>
    </source>
</evidence>
<evidence type="ECO:0000313" key="20">
    <source>
        <dbReference type="EMBL" id="TGO80256.1"/>
    </source>
</evidence>
<evidence type="ECO:0000256" key="6">
    <source>
        <dbReference type="ARBA" id="ARBA00022729"/>
    </source>
</evidence>
<protein>
    <recommendedName>
        <fullName evidence="14">Crh-like protein</fullName>
        <ecNumber evidence="14">3.2.-.-</ecNumber>
    </recommendedName>
</protein>
<evidence type="ECO:0000256" key="10">
    <source>
        <dbReference type="ARBA" id="ARBA00023288"/>
    </source>
</evidence>
<dbReference type="CDD" id="cd02183">
    <property type="entry name" value="GH16_fungal_CRH1_transglycosylase"/>
    <property type="match status" value="1"/>
</dbReference>
<dbReference type="SUPFAM" id="SSF49899">
    <property type="entry name" value="Concanavalin A-like lectins/glucanases"/>
    <property type="match status" value="1"/>
</dbReference>
<dbReference type="Gene3D" id="2.60.120.200">
    <property type="match status" value="1"/>
</dbReference>
<dbReference type="STRING" id="278938.A0A4Z1K3Z6"/>
<keyword evidence="12" id="KW-0961">Cell wall biogenesis/degradation</keyword>
<dbReference type="GO" id="GO:0016757">
    <property type="term" value="F:glycosyltransferase activity"/>
    <property type="evidence" value="ECO:0007669"/>
    <property type="project" value="UniProtKB-KW"/>
</dbReference>
<dbReference type="GO" id="GO:0098552">
    <property type="term" value="C:side of membrane"/>
    <property type="evidence" value="ECO:0007669"/>
    <property type="project" value="UniProtKB-KW"/>
</dbReference>
<evidence type="ECO:0000256" key="15">
    <source>
        <dbReference type="PIRSR" id="PIRSR037299-1"/>
    </source>
</evidence>
<evidence type="ECO:0000256" key="1">
    <source>
        <dbReference type="ARBA" id="ARBA00000822"/>
    </source>
</evidence>
<dbReference type="Proteomes" id="UP000297229">
    <property type="component" value="Unassembled WGS sequence"/>
</dbReference>
<accession>A0A4Z1K3Z6</accession>
<feature type="active site" description="Proton donor" evidence="15">
    <location>
        <position position="124"/>
    </location>
</feature>
<proteinExistence type="inferred from homology"/>
<keyword evidence="11" id="KW-0326">Glycosidase</keyword>
<feature type="signal peptide" evidence="18">
    <location>
        <begin position="1"/>
        <end position="20"/>
    </location>
</feature>
<gene>
    <name evidence="20" type="ORF">BELL_0011g00260</name>
</gene>
<dbReference type="GO" id="GO:0005975">
    <property type="term" value="P:carbohydrate metabolic process"/>
    <property type="evidence" value="ECO:0007669"/>
    <property type="project" value="InterPro"/>
</dbReference>
<keyword evidence="6 18" id="KW-0732">Signal</keyword>
<reference evidence="20 21" key="1">
    <citation type="submission" date="2017-12" db="EMBL/GenBank/DDBJ databases">
        <title>Comparative genomics of Botrytis spp.</title>
        <authorList>
            <person name="Valero-Jimenez C.A."/>
            <person name="Tapia P."/>
            <person name="Veloso J."/>
            <person name="Silva-Moreno E."/>
            <person name="Staats M."/>
            <person name="Valdes J.H."/>
            <person name="Van Kan J.A.L."/>
        </authorList>
    </citation>
    <scope>NUCLEOTIDE SEQUENCE [LARGE SCALE GENOMIC DNA]</scope>
    <source>
        <strain evidence="20 21">Be9601</strain>
    </source>
</reference>
<dbReference type="EMBL" id="PQXM01000011">
    <property type="protein sequence ID" value="TGO80256.1"/>
    <property type="molecule type" value="Genomic_DNA"/>
</dbReference>
<evidence type="ECO:0000256" key="14">
    <source>
        <dbReference type="PIRNR" id="PIRNR037299"/>
    </source>
</evidence>
<evidence type="ECO:0000313" key="21">
    <source>
        <dbReference type="Proteomes" id="UP000297229"/>
    </source>
</evidence>
<dbReference type="PROSITE" id="PS51762">
    <property type="entry name" value="GH16_2"/>
    <property type="match status" value="1"/>
</dbReference>
<feature type="chain" id="PRO_5021304731" description="Crh-like protein" evidence="18">
    <location>
        <begin position="21"/>
        <end position="399"/>
    </location>
</feature>
<keyword evidence="8 14" id="KW-0472">Membrane</keyword>
<dbReference type="GO" id="GO:0031505">
    <property type="term" value="P:fungal-type cell wall organization"/>
    <property type="evidence" value="ECO:0007669"/>
    <property type="project" value="TreeGrafter"/>
</dbReference>
<evidence type="ECO:0000256" key="13">
    <source>
        <dbReference type="ARBA" id="ARBA00038074"/>
    </source>
</evidence>
<dbReference type="InterPro" id="IPR050546">
    <property type="entry name" value="Glycosyl_Hydrlase_16"/>
</dbReference>
<dbReference type="InterPro" id="IPR013320">
    <property type="entry name" value="ConA-like_dom_sf"/>
</dbReference>
<feature type="region of interest" description="Disordered" evidence="17">
    <location>
        <begin position="280"/>
        <end position="317"/>
    </location>
</feature>
<keyword evidence="3" id="KW-0336">GPI-anchor</keyword>